<dbReference type="SMART" id="SM00730">
    <property type="entry name" value="PSN"/>
    <property type="match status" value="1"/>
</dbReference>
<evidence type="ECO:0000256" key="9">
    <source>
        <dbReference type="SAM" id="Phobius"/>
    </source>
</evidence>
<feature type="transmembrane region" description="Helical" evidence="9">
    <location>
        <begin position="284"/>
        <end position="307"/>
    </location>
</feature>
<evidence type="ECO:0000256" key="8">
    <source>
        <dbReference type="SAM" id="MobiDB-lite"/>
    </source>
</evidence>
<evidence type="ECO:0000313" key="10">
    <source>
        <dbReference type="EMBL" id="KAK3310976.1"/>
    </source>
</evidence>
<evidence type="ECO:0000313" key="11">
    <source>
        <dbReference type="Proteomes" id="UP001273166"/>
    </source>
</evidence>
<keyword evidence="3 9" id="KW-0812">Transmembrane</keyword>
<feature type="transmembrane region" description="Helical" evidence="9">
    <location>
        <begin position="233"/>
        <end position="254"/>
    </location>
</feature>
<dbReference type="PANTHER" id="PTHR12174">
    <property type="entry name" value="SIGNAL PEPTIDE PEPTIDASE"/>
    <property type="match status" value="1"/>
</dbReference>
<evidence type="ECO:0000256" key="5">
    <source>
        <dbReference type="ARBA" id="ARBA00022824"/>
    </source>
</evidence>
<reference evidence="10" key="1">
    <citation type="journal article" date="2023" name="Mol. Phylogenet. Evol.">
        <title>Genome-scale phylogeny and comparative genomics of the fungal order Sordariales.</title>
        <authorList>
            <person name="Hensen N."/>
            <person name="Bonometti L."/>
            <person name="Westerberg I."/>
            <person name="Brannstrom I.O."/>
            <person name="Guillou S."/>
            <person name="Cros-Aarteil S."/>
            <person name="Calhoun S."/>
            <person name="Haridas S."/>
            <person name="Kuo A."/>
            <person name="Mondo S."/>
            <person name="Pangilinan J."/>
            <person name="Riley R."/>
            <person name="LaButti K."/>
            <person name="Andreopoulos B."/>
            <person name="Lipzen A."/>
            <person name="Chen C."/>
            <person name="Yan M."/>
            <person name="Daum C."/>
            <person name="Ng V."/>
            <person name="Clum A."/>
            <person name="Steindorff A."/>
            <person name="Ohm R.A."/>
            <person name="Martin F."/>
            <person name="Silar P."/>
            <person name="Natvig D.O."/>
            <person name="Lalanne C."/>
            <person name="Gautier V."/>
            <person name="Ament-Velasquez S.L."/>
            <person name="Kruys A."/>
            <person name="Hutchinson M.I."/>
            <person name="Powell A.J."/>
            <person name="Barry K."/>
            <person name="Miller A.N."/>
            <person name="Grigoriev I.V."/>
            <person name="Debuchy R."/>
            <person name="Gladieux P."/>
            <person name="Hiltunen Thoren M."/>
            <person name="Johannesson H."/>
        </authorList>
    </citation>
    <scope>NUCLEOTIDE SEQUENCE</scope>
    <source>
        <strain evidence="10">CBS 333.67</strain>
    </source>
</reference>
<comment type="subcellular location">
    <subcellularLocation>
        <location evidence="1">Endoplasmic reticulum membrane</location>
        <topology evidence="1">Multi-pass membrane protein</topology>
    </subcellularLocation>
</comment>
<feature type="compositionally biased region" description="Basic and acidic residues" evidence="8">
    <location>
        <begin position="520"/>
        <end position="537"/>
    </location>
</feature>
<comment type="caution">
    <text evidence="10">The sequence shown here is derived from an EMBL/GenBank/DDBJ whole genome shotgun (WGS) entry which is preliminary data.</text>
</comment>
<evidence type="ECO:0000256" key="2">
    <source>
        <dbReference type="ARBA" id="ARBA00006859"/>
    </source>
</evidence>
<gene>
    <name evidence="10" type="ORF">B0T15DRAFT_408401</name>
</gene>
<dbReference type="GO" id="GO:0033619">
    <property type="term" value="P:membrane protein proteolysis"/>
    <property type="evidence" value="ECO:0007669"/>
    <property type="project" value="TreeGrafter"/>
</dbReference>
<feature type="transmembrane region" description="Helical" evidence="9">
    <location>
        <begin position="91"/>
        <end position="109"/>
    </location>
</feature>
<organism evidence="10 11">
    <name type="scientific">Chaetomium strumarium</name>
    <dbReference type="NCBI Taxonomy" id="1170767"/>
    <lineage>
        <taxon>Eukaryota</taxon>
        <taxon>Fungi</taxon>
        <taxon>Dikarya</taxon>
        <taxon>Ascomycota</taxon>
        <taxon>Pezizomycotina</taxon>
        <taxon>Sordariomycetes</taxon>
        <taxon>Sordariomycetidae</taxon>
        <taxon>Sordariales</taxon>
        <taxon>Chaetomiaceae</taxon>
        <taxon>Chaetomium</taxon>
    </lineage>
</organism>
<dbReference type="EMBL" id="JAUDZG010000001">
    <property type="protein sequence ID" value="KAK3310976.1"/>
    <property type="molecule type" value="Genomic_DNA"/>
</dbReference>
<dbReference type="GO" id="GO:0098553">
    <property type="term" value="C:lumenal side of endoplasmic reticulum membrane"/>
    <property type="evidence" value="ECO:0007669"/>
    <property type="project" value="TreeGrafter"/>
</dbReference>
<dbReference type="InterPro" id="IPR007369">
    <property type="entry name" value="Peptidase_A22B_SPP"/>
</dbReference>
<feature type="region of interest" description="Disordered" evidence="8">
    <location>
        <begin position="511"/>
        <end position="574"/>
    </location>
</feature>
<feature type="transmembrane region" description="Helical" evidence="9">
    <location>
        <begin position="260"/>
        <end position="277"/>
    </location>
</feature>
<keyword evidence="5" id="KW-0256">Endoplasmic reticulum</keyword>
<keyword evidence="6 9" id="KW-1133">Transmembrane helix</keyword>
<evidence type="ECO:0000256" key="1">
    <source>
        <dbReference type="ARBA" id="ARBA00004477"/>
    </source>
</evidence>
<dbReference type="Proteomes" id="UP001273166">
    <property type="component" value="Unassembled WGS sequence"/>
</dbReference>
<dbReference type="AlphaFoldDB" id="A0AAJ0H372"/>
<name>A0AAJ0H372_9PEZI</name>
<feature type="transmembrane region" description="Helical" evidence="9">
    <location>
        <begin position="40"/>
        <end position="59"/>
    </location>
</feature>
<evidence type="ECO:0000256" key="7">
    <source>
        <dbReference type="ARBA" id="ARBA00023136"/>
    </source>
</evidence>
<evidence type="ECO:0000256" key="6">
    <source>
        <dbReference type="ARBA" id="ARBA00022989"/>
    </source>
</evidence>
<accession>A0AAJ0H372</accession>
<feature type="transmembrane region" description="Helical" evidence="9">
    <location>
        <begin position="327"/>
        <end position="346"/>
    </location>
</feature>
<reference evidence="10" key="2">
    <citation type="submission" date="2023-06" db="EMBL/GenBank/DDBJ databases">
        <authorList>
            <consortium name="Lawrence Berkeley National Laboratory"/>
            <person name="Mondo S.J."/>
            <person name="Hensen N."/>
            <person name="Bonometti L."/>
            <person name="Westerberg I."/>
            <person name="Brannstrom I.O."/>
            <person name="Guillou S."/>
            <person name="Cros-Aarteil S."/>
            <person name="Calhoun S."/>
            <person name="Haridas S."/>
            <person name="Kuo A."/>
            <person name="Pangilinan J."/>
            <person name="Riley R."/>
            <person name="Labutti K."/>
            <person name="Andreopoulos B."/>
            <person name="Lipzen A."/>
            <person name="Chen C."/>
            <person name="Yanf M."/>
            <person name="Daum C."/>
            <person name="Ng V."/>
            <person name="Clum A."/>
            <person name="Steindorff A."/>
            <person name="Ohm R."/>
            <person name="Martin F."/>
            <person name="Silar P."/>
            <person name="Natvig D."/>
            <person name="Lalanne C."/>
            <person name="Gautier V."/>
            <person name="Ament-Velasquez S.L."/>
            <person name="Kruys A."/>
            <person name="Hutchinson M.I."/>
            <person name="Powell A.J."/>
            <person name="Barry K."/>
            <person name="Miller A.N."/>
            <person name="Grigoriev I.V."/>
            <person name="Debuchy R."/>
            <person name="Gladieux P."/>
            <person name="Thoren M.H."/>
            <person name="Johannesson H."/>
        </authorList>
    </citation>
    <scope>NUCLEOTIDE SEQUENCE</scope>
    <source>
        <strain evidence="10">CBS 333.67</strain>
    </source>
</reference>
<feature type="compositionally biased region" description="Low complexity" evidence="8">
    <location>
        <begin position="552"/>
        <end position="565"/>
    </location>
</feature>
<evidence type="ECO:0000256" key="4">
    <source>
        <dbReference type="ARBA" id="ARBA00022801"/>
    </source>
</evidence>
<evidence type="ECO:0000256" key="3">
    <source>
        <dbReference type="ARBA" id="ARBA00022692"/>
    </source>
</evidence>
<dbReference type="GO" id="GO:0006465">
    <property type="term" value="P:signal peptide processing"/>
    <property type="evidence" value="ECO:0007669"/>
    <property type="project" value="TreeGrafter"/>
</dbReference>
<sequence>MASDTNPPDVADLSSPSTPGLTETGASPAFALSLLLESQYVLVIVSAMIIIWLGAHGSLRRPPSAALAKLKIGEKRRKEEKFAESLDASDAIRFPVMLAVVLVGLYYLIQWLEDPAILNKILRTYMGVMSITGLGELTGDALDILASLIFPAVWVDGKGQVYHIDRDRRCQYVINRETGEEIVVKGRETPLPGRLASLAPSDRSRRRLWNLRHLLKEQWSFVLMMRGVFSETFNLRASDILGFAFAGAAAVAYHRTGWDALSNLLSIAMCYVSFMMISPTSFSIGTMILASLFVYDIVMVFYTPYMITVAKNIDAPIKLVFTGPKGVSMLGLGDIVVPGMLMALALRFDLFQHYQKQVKLEPVQLTTEMTSESAPGVTNTTTTTTTHYRRVKAPYVDTRGQWGNRFWATPLGRLWPVPEASETIAATAFPKPYFYASLAGYAAGMLVTLIVMLVTRHGQPALLYLVPGVTGSLWLTGWWRGELKDMWGYTEDGSLDTEDVIVEVDGEGKVVQQRVEGGSAEDKKDSGEGESETKPRGENGGGQENGVDKEASQSSSESLFVFSVSIPRHPRPAA</sequence>
<comment type="similarity">
    <text evidence="2">Belongs to the peptidase A22B family.</text>
</comment>
<keyword evidence="7 9" id="KW-0472">Membrane</keyword>
<protein>
    <submittedName>
        <fullName evidence="10">Signal peptide peptidase-domain-containing protein</fullName>
    </submittedName>
</protein>
<feature type="transmembrane region" description="Helical" evidence="9">
    <location>
        <begin position="461"/>
        <end position="479"/>
    </location>
</feature>
<dbReference type="PANTHER" id="PTHR12174:SF23">
    <property type="entry name" value="MINOR HISTOCOMPATIBILITY ANTIGEN H13"/>
    <property type="match status" value="1"/>
</dbReference>
<dbReference type="Pfam" id="PF04258">
    <property type="entry name" value="Peptidase_A22B"/>
    <property type="match status" value="1"/>
</dbReference>
<proteinExistence type="inferred from homology"/>
<feature type="transmembrane region" description="Helical" evidence="9">
    <location>
        <begin position="433"/>
        <end position="455"/>
    </location>
</feature>
<feature type="region of interest" description="Disordered" evidence="8">
    <location>
        <begin position="1"/>
        <end position="20"/>
    </location>
</feature>
<dbReference type="GO" id="GO:0042500">
    <property type="term" value="F:aspartic endopeptidase activity, intramembrane cleaving"/>
    <property type="evidence" value="ECO:0007669"/>
    <property type="project" value="InterPro"/>
</dbReference>
<dbReference type="InterPro" id="IPR006639">
    <property type="entry name" value="Preselin/SPP"/>
</dbReference>
<dbReference type="GO" id="GO:0098554">
    <property type="term" value="C:cytoplasmic side of endoplasmic reticulum membrane"/>
    <property type="evidence" value="ECO:0007669"/>
    <property type="project" value="TreeGrafter"/>
</dbReference>
<dbReference type="GeneID" id="87884166"/>
<keyword evidence="4" id="KW-0378">Hydrolase</keyword>
<dbReference type="RefSeq" id="XP_062726756.1">
    <property type="nucleotide sequence ID" value="XM_062865337.1"/>
</dbReference>
<keyword evidence="11" id="KW-1185">Reference proteome</keyword>